<gene>
    <name evidence="1" type="ORF">KBTEX_04329</name>
</gene>
<organism evidence="1">
    <name type="scientific">uncultured organism</name>
    <dbReference type="NCBI Taxonomy" id="155900"/>
    <lineage>
        <taxon>unclassified sequences</taxon>
        <taxon>environmental samples</taxon>
    </lineage>
</organism>
<sequence length="245" mass="27865">MNPVNKRQTHMMKVFRNRFVGGQHELLNQSFGDGALANDHIGWVAVLVNNNLRFGKIKINRTAALAFFRQNTGQFFHRFKEGNEVTITFGDFLIFFPQYFTDVCIRHPLSCANDTRKNFVIDDFSLGCNFHLTGNCQPIHLRIQTANAVRQPVRNHRDDAIDKISACPALKRFFVKFRPFLDIIADIGDMNAELIIAIVQFGYGNCVIKIFRIGSVNRDNGFITEIAASFQLTGFNLIGNIICFL</sequence>
<protein>
    <submittedName>
        <fullName evidence="1">Uncharacterized protein</fullName>
    </submittedName>
</protein>
<accession>A0A5B8RIT6</accession>
<dbReference type="AlphaFoldDB" id="A0A5B8RIT6"/>
<evidence type="ECO:0000313" key="1">
    <source>
        <dbReference type="EMBL" id="QEA07963.1"/>
    </source>
</evidence>
<reference evidence="1" key="1">
    <citation type="submission" date="2019-06" db="EMBL/GenBank/DDBJ databases">
        <authorList>
            <person name="Murdoch R.W."/>
            <person name="Fathepure B."/>
        </authorList>
    </citation>
    <scope>NUCLEOTIDE SEQUENCE</scope>
</reference>
<proteinExistence type="predicted"/>
<dbReference type="EMBL" id="MN079527">
    <property type="protein sequence ID" value="QEA07963.1"/>
    <property type="molecule type" value="Genomic_DNA"/>
</dbReference>
<name>A0A5B8RIT6_9ZZZZ</name>